<feature type="non-terminal residue" evidence="25">
    <location>
        <position position="1589"/>
    </location>
</feature>
<dbReference type="PANTHER" id="PTHR47969:SF31">
    <property type="entry name" value="KINESIN FAMILY MEMBER 21A"/>
    <property type="match status" value="1"/>
</dbReference>
<dbReference type="Pfam" id="PF23204">
    <property type="entry name" value="KIF21A_2nd"/>
    <property type="match status" value="1"/>
</dbReference>
<dbReference type="Pfam" id="PF25764">
    <property type="entry name" value="KIF21A_4th"/>
    <property type="match status" value="1"/>
</dbReference>
<dbReference type="GO" id="GO:0008017">
    <property type="term" value="F:microtubule binding"/>
    <property type="evidence" value="ECO:0007669"/>
    <property type="project" value="InterPro"/>
</dbReference>
<dbReference type="InterPro" id="IPR027417">
    <property type="entry name" value="P-loop_NTPase"/>
</dbReference>
<feature type="compositionally biased region" description="Acidic residues" evidence="23">
    <location>
        <begin position="557"/>
        <end position="598"/>
    </location>
</feature>
<feature type="region of interest" description="Disordered" evidence="23">
    <location>
        <begin position="1047"/>
        <end position="1068"/>
    </location>
</feature>
<dbReference type="FunFam" id="2.130.10.10:FF:000370">
    <property type="entry name" value="Kinesin family member 21A"/>
    <property type="match status" value="1"/>
</dbReference>
<comment type="subcellular location">
    <subcellularLocation>
        <location evidence="3">Cell projection</location>
        <location evidence="3">Axon</location>
    </subcellularLocation>
    <subcellularLocation>
        <location evidence="2">Cell projection</location>
        <location evidence="2">Dendrite</location>
    </subcellularLocation>
    <subcellularLocation>
        <location evidence="5">Cell projection</location>
        <location evidence="5">Growth cone</location>
    </subcellularLocation>
    <subcellularLocation>
        <location evidence="4">Cytoplasm</location>
        <location evidence="4">Cell cortex</location>
    </subcellularLocation>
    <subcellularLocation>
        <location evidence="1">Cytoplasm</location>
        <location evidence="1">Cytoskeleton</location>
    </subcellularLocation>
</comment>
<keyword evidence="7" id="KW-0597">Phosphoprotein</keyword>
<evidence type="ECO:0000256" key="18">
    <source>
        <dbReference type="ARBA" id="ARBA00053776"/>
    </source>
</evidence>
<evidence type="ECO:0000256" key="16">
    <source>
        <dbReference type="ARBA" id="ARBA00023212"/>
    </source>
</evidence>
<evidence type="ECO:0000256" key="13">
    <source>
        <dbReference type="ARBA" id="ARBA00022990"/>
    </source>
</evidence>
<feature type="region of interest" description="Disordered" evidence="23">
    <location>
        <begin position="483"/>
        <end position="506"/>
    </location>
</feature>
<evidence type="ECO:0000313" key="26">
    <source>
        <dbReference type="Proteomes" id="UP000543287"/>
    </source>
</evidence>
<evidence type="ECO:0000256" key="21">
    <source>
        <dbReference type="PROSITE-ProRule" id="PRU00283"/>
    </source>
</evidence>
<evidence type="ECO:0000256" key="10">
    <source>
        <dbReference type="ARBA" id="ARBA00022737"/>
    </source>
</evidence>
<dbReference type="CDD" id="cd00200">
    <property type="entry name" value="WD40"/>
    <property type="match status" value="1"/>
</dbReference>
<feature type="compositionally biased region" description="Basic and acidic residues" evidence="23">
    <location>
        <begin position="739"/>
        <end position="768"/>
    </location>
</feature>
<dbReference type="GO" id="GO:0005874">
    <property type="term" value="C:microtubule"/>
    <property type="evidence" value="ECO:0007669"/>
    <property type="project" value="UniProtKB-KW"/>
</dbReference>
<dbReference type="InterPro" id="IPR019821">
    <property type="entry name" value="Kinesin_motor_CS"/>
</dbReference>
<evidence type="ECO:0000256" key="6">
    <source>
        <dbReference type="ARBA" id="ARBA00022490"/>
    </source>
</evidence>
<evidence type="ECO:0000256" key="11">
    <source>
        <dbReference type="ARBA" id="ARBA00022741"/>
    </source>
</evidence>
<evidence type="ECO:0000256" key="17">
    <source>
        <dbReference type="ARBA" id="ARBA00023273"/>
    </source>
</evidence>
<feature type="compositionally biased region" description="Basic and acidic residues" evidence="23">
    <location>
        <begin position="1176"/>
        <end position="1192"/>
    </location>
</feature>
<evidence type="ECO:0000256" key="3">
    <source>
        <dbReference type="ARBA" id="ARBA00004489"/>
    </source>
</evidence>
<keyword evidence="9" id="KW-0493">Microtubule</keyword>
<dbReference type="Proteomes" id="UP000543287">
    <property type="component" value="Unassembled WGS sequence"/>
</dbReference>
<keyword evidence="12 21" id="KW-0067">ATP-binding</keyword>
<dbReference type="PROSITE" id="PS50067">
    <property type="entry name" value="KINESIN_MOTOR_2"/>
    <property type="match status" value="1"/>
</dbReference>
<evidence type="ECO:0000256" key="1">
    <source>
        <dbReference type="ARBA" id="ARBA00004245"/>
    </source>
</evidence>
<feature type="repeat" description="WD" evidence="20">
    <location>
        <begin position="1495"/>
        <end position="1530"/>
    </location>
</feature>
<gene>
    <name evidence="25" type="primary">Kif21a</name>
    <name evidence="25" type="ORF">DRONOV_R06150</name>
</gene>
<evidence type="ECO:0000256" key="19">
    <source>
        <dbReference type="ARBA" id="ARBA00073302"/>
    </source>
</evidence>
<dbReference type="FunFam" id="3.40.850.10:FF:000011">
    <property type="entry name" value="Kinesin family member 21A"/>
    <property type="match status" value="1"/>
</dbReference>
<dbReference type="GO" id="GO:0030426">
    <property type="term" value="C:growth cone"/>
    <property type="evidence" value="ECO:0007669"/>
    <property type="project" value="UniProtKB-SubCell"/>
</dbReference>
<evidence type="ECO:0000256" key="20">
    <source>
        <dbReference type="PROSITE-ProRule" id="PRU00221"/>
    </source>
</evidence>
<dbReference type="GO" id="GO:0007018">
    <property type="term" value="P:microtubule-based movement"/>
    <property type="evidence" value="ECO:0007669"/>
    <property type="project" value="InterPro"/>
</dbReference>
<dbReference type="PROSITE" id="PS50082">
    <property type="entry name" value="WD_REPEATS_2"/>
    <property type="match status" value="3"/>
</dbReference>
<dbReference type="SMART" id="SM00320">
    <property type="entry name" value="WD40"/>
    <property type="match status" value="7"/>
</dbReference>
<feature type="compositionally biased region" description="Polar residues" evidence="23">
    <location>
        <begin position="1120"/>
        <end position="1134"/>
    </location>
</feature>
<dbReference type="SUPFAM" id="SSF50978">
    <property type="entry name" value="WD40 repeat-like"/>
    <property type="match status" value="1"/>
</dbReference>
<dbReference type="GO" id="GO:0005938">
    <property type="term" value="C:cell cortex"/>
    <property type="evidence" value="ECO:0007669"/>
    <property type="project" value="UniProtKB-SubCell"/>
</dbReference>
<dbReference type="Pfam" id="PF00400">
    <property type="entry name" value="WD40"/>
    <property type="match status" value="6"/>
</dbReference>
<dbReference type="FunFam" id="2.130.10.10:FF:000233">
    <property type="entry name" value="Kinesin family member 21A"/>
    <property type="match status" value="1"/>
</dbReference>
<evidence type="ECO:0000259" key="24">
    <source>
        <dbReference type="PROSITE" id="PS50067"/>
    </source>
</evidence>
<feature type="region of interest" description="Disordered" evidence="23">
    <location>
        <begin position="1100"/>
        <end position="1215"/>
    </location>
</feature>
<evidence type="ECO:0000256" key="9">
    <source>
        <dbReference type="ARBA" id="ARBA00022701"/>
    </source>
</evidence>
<dbReference type="GO" id="GO:0007052">
    <property type="term" value="P:mitotic spindle organization"/>
    <property type="evidence" value="ECO:0007669"/>
    <property type="project" value="TreeGrafter"/>
</dbReference>
<keyword evidence="14 22" id="KW-0175">Coiled coil</keyword>
<feature type="repeat" description="WD" evidence="20">
    <location>
        <begin position="1537"/>
        <end position="1570"/>
    </location>
</feature>
<keyword evidence="17" id="KW-0966">Cell projection</keyword>
<dbReference type="GO" id="GO:0003777">
    <property type="term" value="F:microtubule motor activity"/>
    <property type="evidence" value="ECO:0007669"/>
    <property type="project" value="InterPro"/>
</dbReference>
<evidence type="ECO:0000313" key="25">
    <source>
        <dbReference type="EMBL" id="NXG31946.1"/>
    </source>
</evidence>
<evidence type="ECO:0000256" key="15">
    <source>
        <dbReference type="ARBA" id="ARBA00023175"/>
    </source>
</evidence>
<evidence type="ECO:0000256" key="4">
    <source>
        <dbReference type="ARBA" id="ARBA00004544"/>
    </source>
</evidence>
<keyword evidence="13" id="KW-0007">Acetylation</keyword>
<evidence type="ECO:0000256" key="2">
    <source>
        <dbReference type="ARBA" id="ARBA00004279"/>
    </source>
</evidence>
<dbReference type="InterPro" id="IPR036961">
    <property type="entry name" value="Kinesin_motor_dom_sf"/>
</dbReference>
<protein>
    <recommendedName>
        <fullName evidence="19">Kinesin-like protein KIF21A</fullName>
    </recommendedName>
</protein>
<dbReference type="PRINTS" id="PR00380">
    <property type="entry name" value="KINESINHEAVY"/>
</dbReference>
<dbReference type="Pfam" id="PF00225">
    <property type="entry name" value="Kinesin"/>
    <property type="match status" value="1"/>
</dbReference>
<evidence type="ECO:0000256" key="22">
    <source>
        <dbReference type="SAM" id="Coils"/>
    </source>
</evidence>
<sequence length="1589" mass="177547">RIRPQLAKEKIEGCHICTSVTPGEPQVFLGKDKAFTFDYVFNIDSQQEEIYIQCIEKLIEGCFEGYNATVFAYGQTGAGKTYTMGTGFDVNITEEEQGIISRAVKHLFRCIEEKKQAAIKQGLPPPDFKVNAQFLELYNEEILDLFDTTRDIDAKNKKSNIKIHEDSAGGIYTVGVTTRTVNGESEMMQCLKLGALSRTTASTQMNVQSSRSHAIFTIHLCQTRVCPAFSTDNATDNRIISESSQMNEFETLTAKFHFVDLAGSERLKRTGATGERAKEGISINCGLLALGNVISALGDKSKKATHVPYRDSKLTRLLQDSLGGNSQTLMIACVSPSDRDFMETLNTLKYANRARNIKNKVMVNQDRASQQINALRSEITRLQMELMEYKTGKRIIDEEGVESINDMFHENAMLQTENNNLRVRIKAMQETIDALRARITQLMSDQANQVLARAGMLCACVLCGAKLLESEAVNENLRRSLSRASTRSTYFGGPSTFSTSMLSSEKETMEILDIAKKDLEKLKKKERKKKKSVKEENTDNEQEKKDEKGTLERENIELEAEEIQDASDHEDEEEEEEEDEDDMEIVESSDESDSDSDEKENYQADLANITCEIAIKQKLIDELENSQRRLQTLKKQYEEKLMMLQHKIRDTQLERDQVLQNLGSVETYSEEKAKKIKSEYEKKLQAMNKELQRLQTAQKEHARLLKNQSQYEKQLKKLQQEVTEMKKTKVRLMKQMKEEQEKARMTESRRNREIAQLKKEQRKREVTALRRQVRPLSDRVAGKVSRKLSLPDHPIQEPSSSSSVEYDGSRTAAQQKMRIPVARVQALSVTATNGTGKKYQRKAVTSRVYSSKAARMKWQLLERRVTDIIMQRMTISNMEADMNRLLTQREELTKRREKLSKKREKLIKEGDGSEADRNVQNINEEMESLTANIDYINDSISDCQANIMQMEEAKEEGETLDVTAVINACTLTEARYLLDHFLTMGINKGLQAAQKEAQIKVLEGRLKQTEITSATQNQLLFHMLKEKAELNPELDALLGHALQENLEDSTDEDAPLHSPGAEGSSLSSDLMKLCGEVKPKSKARRRTTTQMELLYADSSDLGSDVSATDSTLPGPLTAVAETQESGMTADTNDTSARDREFILPPSGLPSKIGSISRQSSLSEKKIPEPSPLAKRKAYEKTMEKTKAKEQKLSDSGAPEASLSPPTSPPSRPRNEMNVFSRLTVSQGNTSVQQDKGIINPFPASKYIRSSPLQCISTAEGHTKAVLCVDATDDLLFTGSKDRTCKVWNLVTGQEIMSLGGHPNNVVSIKYCNYTSLVFTVSTSYIKVWDIRDSAKCIRTLTSSGQAMPGDVCSGSTNRTVTIPAGENQINQIALNPTGTFLYAAAGNSVRMWDLKRFQSTGKLTGHLGPVMCLTVDRISNGQDLIVTGSKDHYIKMFDVTEGALGSVSPTHNFEPPHYDGIEALAIMGDNLFSGSRDNGIKKWDLAQKDLIQQVPNAHKDWVCALGLVPSAPVLLSSCRGGMLKLWNVETFAPVGEMKGHDSPINAICTNSSHIFTAADDRTVRIWKARNVIDGQISDAGDASEDLASS</sequence>
<evidence type="ECO:0000256" key="23">
    <source>
        <dbReference type="SAM" id="MobiDB-lite"/>
    </source>
</evidence>
<feature type="compositionally biased region" description="Basic and acidic residues" evidence="23">
    <location>
        <begin position="533"/>
        <end position="556"/>
    </location>
</feature>
<proteinExistence type="inferred from homology"/>
<dbReference type="CDD" id="cd01372">
    <property type="entry name" value="KISc_KIF4"/>
    <property type="match status" value="1"/>
</dbReference>
<dbReference type="Gene3D" id="3.40.850.10">
    <property type="entry name" value="Kinesin motor domain"/>
    <property type="match status" value="1"/>
</dbReference>
<dbReference type="GO" id="GO:0030425">
    <property type="term" value="C:dendrite"/>
    <property type="evidence" value="ECO:0007669"/>
    <property type="project" value="UniProtKB-SubCell"/>
</dbReference>
<dbReference type="SUPFAM" id="SSF46579">
    <property type="entry name" value="Prefoldin"/>
    <property type="match status" value="1"/>
</dbReference>
<reference evidence="25 26" key="1">
    <citation type="submission" date="2019-09" db="EMBL/GenBank/DDBJ databases">
        <title>Bird 10,000 Genomes (B10K) Project - Family phase.</title>
        <authorList>
            <person name="Zhang G."/>
        </authorList>
    </citation>
    <scope>NUCLEOTIDE SEQUENCE [LARGE SCALE GENOMIC DNA]</scope>
    <source>
        <strain evidence="25">B10K-LSUMZ-23963</strain>
        <tissue evidence="25">Muscle</tissue>
    </source>
</reference>
<dbReference type="InterPro" id="IPR056533">
    <property type="entry name" value="KIF21A/B_hel_1"/>
</dbReference>
<evidence type="ECO:0000256" key="8">
    <source>
        <dbReference type="ARBA" id="ARBA00022574"/>
    </source>
</evidence>
<dbReference type="InterPro" id="IPR015943">
    <property type="entry name" value="WD40/YVTN_repeat-like_dom_sf"/>
</dbReference>
<feature type="repeat" description="WD" evidence="20">
    <location>
        <begin position="1258"/>
        <end position="1297"/>
    </location>
</feature>
<dbReference type="PROSITE" id="PS00678">
    <property type="entry name" value="WD_REPEATS_1"/>
    <property type="match status" value="1"/>
</dbReference>
<keyword evidence="6" id="KW-0963">Cytoplasm</keyword>
<evidence type="ECO:0000256" key="12">
    <source>
        <dbReference type="ARBA" id="ARBA00022840"/>
    </source>
</evidence>
<keyword evidence="11 21" id="KW-0547">Nucleotide-binding</keyword>
<name>A0A7K9AV50_DRONO</name>
<dbReference type="CDD" id="cd22263">
    <property type="entry name" value="Rcc_KIF21A"/>
    <property type="match status" value="1"/>
</dbReference>
<accession>A0A7K9AV50</accession>
<feature type="binding site" evidence="21">
    <location>
        <begin position="74"/>
        <end position="81"/>
    </location>
    <ligand>
        <name>ATP</name>
        <dbReference type="ChEBI" id="CHEBI:30616"/>
    </ligand>
</feature>
<feature type="coiled-coil region" evidence="22">
    <location>
        <begin position="365"/>
        <end position="445"/>
    </location>
</feature>
<dbReference type="PROSITE" id="PS50294">
    <property type="entry name" value="WD_REPEATS_REGION"/>
    <property type="match status" value="2"/>
</dbReference>
<dbReference type="PANTHER" id="PTHR47969">
    <property type="entry name" value="CHROMOSOME-ASSOCIATED KINESIN KIF4A-RELATED"/>
    <property type="match status" value="1"/>
</dbReference>
<dbReference type="InterPro" id="IPR027640">
    <property type="entry name" value="Kinesin-like_fam"/>
</dbReference>
<keyword evidence="8 20" id="KW-0853">WD repeat</keyword>
<comment type="similarity">
    <text evidence="21">Belongs to the TRAFAC class myosin-kinesin ATPase superfamily. Kinesin family.</text>
</comment>
<dbReference type="GO" id="GO:0005875">
    <property type="term" value="C:microtubule associated complex"/>
    <property type="evidence" value="ECO:0007669"/>
    <property type="project" value="TreeGrafter"/>
</dbReference>
<dbReference type="SUPFAM" id="SSF52540">
    <property type="entry name" value="P-loop containing nucleoside triphosphate hydrolases"/>
    <property type="match status" value="1"/>
</dbReference>
<dbReference type="EMBL" id="VWZH01000070">
    <property type="protein sequence ID" value="NXG31946.1"/>
    <property type="molecule type" value="Genomic_DNA"/>
</dbReference>
<dbReference type="InterPro" id="IPR056532">
    <property type="entry name" value="KIF21A/B_hel_2"/>
</dbReference>
<dbReference type="GO" id="GO:0051231">
    <property type="term" value="P:spindle elongation"/>
    <property type="evidence" value="ECO:0007669"/>
    <property type="project" value="TreeGrafter"/>
</dbReference>
<organism evidence="25 26">
    <name type="scientific">Dromaius novaehollandiae</name>
    <name type="common">Emu</name>
    <dbReference type="NCBI Taxonomy" id="8790"/>
    <lineage>
        <taxon>Eukaryota</taxon>
        <taxon>Metazoa</taxon>
        <taxon>Chordata</taxon>
        <taxon>Craniata</taxon>
        <taxon>Vertebrata</taxon>
        <taxon>Euteleostomi</taxon>
        <taxon>Archelosauria</taxon>
        <taxon>Archosauria</taxon>
        <taxon>Dinosauria</taxon>
        <taxon>Saurischia</taxon>
        <taxon>Theropoda</taxon>
        <taxon>Coelurosauria</taxon>
        <taxon>Aves</taxon>
        <taxon>Palaeognathae</taxon>
        <taxon>Casuariiformes</taxon>
        <taxon>Dromaiidae</taxon>
        <taxon>Dromaius</taxon>
    </lineage>
</organism>
<dbReference type="PROSITE" id="PS00411">
    <property type="entry name" value="KINESIN_MOTOR_1"/>
    <property type="match status" value="1"/>
</dbReference>
<feature type="non-terminal residue" evidence="25">
    <location>
        <position position="1"/>
    </location>
</feature>
<dbReference type="InterPro" id="IPR019775">
    <property type="entry name" value="WD40_repeat_CS"/>
</dbReference>
<keyword evidence="10" id="KW-0677">Repeat</keyword>
<dbReference type="Gene3D" id="2.130.10.10">
    <property type="entry name" value="YVTN repeat-like/Quinoprotein amine dehydrogenase"/>
    <property type="match status" value="2"/>
</dbReference>
<evidence type="ECO:0000256" key="5">
    <source>
        <dbReference type="ARBA" id="ARBA00004624"/>
    </source>
</evidence>
<feature type="region of interest" description="Disordered" evidence="23">
    <location>
        <begin position="739"/>
        <end position="815"/>
    </location>
</feature>
<keyword evidence="15 21" id="KW-0505">Motor protein</keyword>
<dbReference type="Pfam" id="PF23203">
    <property type="entry name" value="KIF21A"/>
    <property type="match status" value="1"/>
</dbReference>
<dbReference type="GO" id="GO:0005524">
    <property type="term" value="F:ATP binding"/>
    <property type="evidence" value="ECO:0007669"/>
    <property type="project" value="UniProtKB-UniRule"/>
</dbReference>
<dbReference type="InterPro" id="IPR036322">
    <property type="entry name" value="WD40_repeat_dom_sf"/>
</dbReference>
<feature type="region of interest" description="Disordered" evidence="23">
    <location>
        <begin position="525"/>
        <end position="600"/>
    </location>
</feature>
<feature type="coiled-coil region" evidence="22">
    <location>
        <begin position="875"/>
        <end position="939"/>
    </location>
</feature>
<comment type="function">
    <text evidence="18">Processive microtubule plus-end directed motor protein involved in neuronal axon guidance. Is recruited by KANK1 to cortical microtubule stabilizing complexes (CMSCs) at focal adhesions (FAs) rims where it promotes microtubule capture and stability. Controls microtubule polymerization rate at axonal growth cones and suppresses microtubule growth without inducing microtubule disassembly once it reaches the cell cortex.</text>
</comment>
<dbReference type="InterPro" id="IPR001680">
    <property type="entry name" value="WD40_rpt"/>
</dbReference>
<feature type="domain" description="Kinesin motor" evidence="24">
    <location>
        <begin position="1"/>
        <end position="357"/>
    </location>
</feature>
<evidence type="ECO:0000256" key="7">
    <source>
        <dbReference type="ARBA" id="ARBA00022553"/>
    </source>
</evidence>
<evidence type="ECO:0000256" key="14">
    <source>
        <dbReference type="ARBA" id="ARBA00023054"/>
    </source>
</evidence>
<comment type="caution">
    <text evidence="25">The sequence shown here is derived from an EMBL/GenBank/DDBJ whole genome shotgun (WGS) entry which is preliminary data.</text>
</comment>
<dbReference type="SMART" id="SM00129">
    <property type="entry name" value="KISc"/>
    <property type="match status" value="1"/>
</dbReference>
<keyword evidence="16" id="KW-0206">Cytoskeleton</keyword>
<dbReference type="InterPro" id="IPR001752">
    <property type="entry name" value="Kinesin_motor_dom"/>
</dbReference>